<dbReference type="InterPro" id="IPR001882">
    <property type="entry name" value="Biotin_BS"/>
</dbReference>
<dbReference type="SUPFAM" id="SSF51230">
    <property type="entry name" value="Single hybrid motif"/>
    <property type="match status" value="1"/>
</dbReference>
<dbReference type="Gene3D" id="3.30.470.20">
    <property type="entry name" value="ATP-grasp fold, B domain"/>
    <property type="match status" value="1"/>
</dbReference>
<feature type="domain" description="Biotin carboxylation" evidence="10">
    <location>
        <begin position="2"/>
        <end position="443"/>
    </location>
</feature>
<dbReference type="Pfam" id="PF02785">
    <property type="entry name" value="Biotin_carb_C"/>
    <property type="match status" value="1"/>
</dbReference>
<dbReference type="Pfam" id="PF02626">
    <property type="entry name" value="CT_A_B"/>
    <property type="match status" value="1"/>
</dbReference>
<dbReference type="NCBIfam" id="TIGR00724">
    <property type="entry name" value="urea_amlyse_rel"/>
    <property type="match status" value="1"/>
</dbReference>
<dbReference type="PROSITE" id="PS50979">
    <property type="entry name" value="BC"/>
    <property type="match status" value="1"/>
</dbReference>
<protein>
    <submittedName>
        <fullName evidence="11">Urea carboxylase</fullName>
        <ecNumber evidence="11">6.3.4.6</ecNumber>
    </submittedName>
</protein>
<dbReference type="PANTHER" id="PTHR18866">
    <property type="entry name" value="CARBOXYLASE:PYRUVATE/ACETYL-COA/PROPIONYL-COA CARBOXYLASE"/>
    <property type="match status" value="1"/>
</dbReference>
<dbReference type="InterPro" id="IPR005482">
    <property type="entry name" value="Biotin_COase_C"/>
</dbReference>
<organism evidence="11 12">
    <name type="scientific">Actinacidiphila epipremni</name>
    <dbReference type="NCBI Taxonomy" id="2053013"/>
    <lineage>
        <taxon>Bacteria</taxon>
        <taxon>Bacillati</taxon>
        <taxon>Actinomycetota</taxon>
        <taxon>Actinomycetes</taxon>
        <taxon>Kitasatosporales</taxon>
        <taxon>Streptomycetaceae</taxon>
        <taxon>Actinacidiphila</taxon>
    </lineage>
</organism>
<dbReference type="SUPFAM" id="SSF50891">
    <property type="entry name" value="Cyclophilin-like"/>
    <property type="match status" value="2"/>
</dbReference>
<dbReference type="PROSITE" id="PS50968">
    <property type="entry name" value="BIOTINYL_LIPOYL"/>
    <property type="match status" value="1"/>
</dbReference>
<dbReference type="PROSITE" id="PS00188">
    <property type="entry name" value="BIOTIN"/>
    <property type="match status" value="1"/>
</dbReference>
<dbReference type="Pfam" id="PF00289">
    <property type="entry name" value="Biotin_carb_N"/>
    <property type="match status" value="1"/>
</dbReference>
<dbReference type="InterPro" id="IPR014084">
    <property type="entry name" value="Urea_COase"/>
</dbReference>
<dbReference type="PROSITE" id="PS00866">
    <property type="entry name" value="CPSASE_1"/>
    <property type="match status" value="1"/>
</dbReference>
<dbReference type="Proteomes" id="UP000734511">
    <property type="component" value="Unassembled WGS sequence"/>
</dbReference>
<keyword evidence="2 11" id="KW-0436">Ligase</keyword>
<gene>
    <name evidence="11" type="primary">uca</name>
    <name evidence="11" type="ORF">HCN08_21305</name>
</gene>
<dbReference type="SMART" id="SM00797">
    <property type="entry name" value="AHS2"/>
    <property type="match status" value="1"/>
</dbReference>
<dbReference type="PROSITE" id="PS00867">
    <property type="entry name" value="CPSASE_2"/>
    <property type="match status" value="1"/>
</dbReference>
<keyword evidence="5 7" id="KW-0067">ATP-binding</keyword>
<dbReference type="InterPro" id="IPR011053">
    <property type="entry name" value="Single_hybrid_motif"/>
</dbReference>
<dbReference type="InterPro" id="IPR011054">
    <property type="entry name" value="Rudment_hybrid_motif"/>
</dbReference>
<dbReference type="SUPFAM" id="SSF52440">
    <property type="entry name" value="PreATP-grasp domain"/>
    <property type="match status" value="1"/>
</dbReference>
<evidence type="ECO:0000256" key="1">
    <source>
        <dbReference type="ARBA" id="ARBA00001953"/>
    </source>
</evidence>
<dbReference type="GO" id="GO:0004847">
    <property type="term" value="F:urea carboxylase activity"/>
    <property type="evidence" value="ECO:0007669"/>
    <property type="project" value="UniProtKB-EC"/>
</dbReference>
<dbReference type="SUPFAM" id="SSF51246">
    <property type="entry name" value="Rudiment single hybrid motif"/>
    <property type="match status" value="1"/>
</dbReference>
<keyword evidence="3 7" id="KW-0547">Nucleotide-binding</keyword>
<dbReference type="InterPro" id="IPR016185">
    <property type="entry name" value="PreATP-grasp_dom_sf"/>
</dbReference>
<dbReference type="InterPro" id="IPR005479">
    <property type="entry name" value="CPAse_ATP-bd"/>
</dbReference>
<dbReference type="InterPro" id="IPR003833">
    <property type="entry name" value="CT_C_D"/>
</dbReference>
<accession>A0ABX0ZUF2</accession>
<dbReference type="Pfam" id="PF02682">
    <property type="entry name" value="CT_C_D"/>
    <property type="match status" value="1"/>
</dbReference>
<dbReference type="PANTHER" id="PTHR18866:SF128">
    <property type="entry name" value="UREA AMIDOLYASE"/>
    <property type="match status" value="1"/>
</dbReference>
<dbReference type="InterPro" id="IPR011761">
    <property type="entry name" value="ATP-grasp"/>
</dbReference>
<evidence type="ECO:0000313" key="12">
    <source>
        <dbReference type="Proteomes" id="UP000734511"/>
    </source>
</evidence>
<dbReference type="InterPro" id="IPR011764">
    <property type="entry name" value="Biotin_carboxylation_dom"/>
</dbReference>
<keyword evidence="12" id="KW-1185">Reference proteome</keyword>
<dbReference type="Pfam" id="PF00364">
    <property type="entry name" value="Biotin_lipoyl"/>
    <property type="match status" value="1"/>
</dbReference>
<dbReference type="InterPro" id="IPR000089">
    <property type="entry name" value="Biotin_lipoyl"/>
</dbReference>
<feature type="domain" description="Lipoyl-binding" evidence="8">
    <location>
        <begin position="1106"/>
        <end position="1184"/>
    </location>
</feature>
<evidence type="ECO:0000256" key="4">
    <source>
        <dbReference type="ARBA" id="ARBA00022801"/>
    </source>
</evidence>
<evidence type="ECO:0000256" key="6">
    <source>
        <dbReference type="ARBA" id="ARBA00023267"/>
    </source>
</evidence>
<dbReference type="PROSITE" id="PS50975">
    <property type="entry name" value="ATP_GRASP"/>
    <property type="match status" value="1"/>
</dbReference>
<dbReference type="CDD" id="cd06850">
    <property type="entry name" value="biotinyl_domain"/>
    <property type="match status" value="1"/>
</dbReference>
<name>A0ABX0ZUF2_9ACTN</name>
<proteinExistence type="predicted"/>
<dbReference type="SUPFAM" id="SSF56059">
    <property type="entry name" value="Glutathione synthetase ATP-binding domain-like"/>
    <property type="match status" value="1"/>
</dbReference>
<feature type="domain" description="ATP-grasp" evidence="9">
    <location>
        <begin position="121"/>
        <end position="318"/>
    </location>
</feature>
<dbReference type="InterPro" id="IPR003778">
    <property type="entry name" value="CT_A_B"/>
</dbReference>
<comment type="cofactor">
    <cofactor evidence="1">
        <name>biotin</name>
        <dbReference type="ChEBI" id="CHEBI:57586"/>
    </cofactor>
</comment>
<dbReference type="InterPro" id="IPR029000">
    <property type="entry name" value="Cyclophilin-like_dom_sf"/>
</dbReference>
<evidence type="ECO:0000313" key="11">
    <source>
        <dbReference type="EMBL" id="NJP45924.1"/>
    </source>
</evidence>
<dbReference type="InterPro" id="IPR005481">
    <property type="entry name" value="BC-like_N"/>
</dbReference>
<dbReference type="EMBL" id="JAATEJ010000018">
    <property type="protein sequence ID" value="NJP45924.1"/>
    <property type="molecule type" value="Genomic_DNA"/>
</dbReference>
<reference evidence="11 12" key="1">
    <citation type="submission" date="2020-03" db="EMBL/GenBank/DDBJ databases">
        <title>WGS of actinomycetes isolated from Thailand.</title>
        <authorList>
            <person name="Thawai C."/>
        </authorList>
    </citation>
    <scope>NUCLEOTIDE SEQUENCE [LARGE SCALE GENOMIC DNA]</scope>
    <source>
        <strain evidence="11 12">PRB2-1</strain>
    </source>
</reference>
<dbReference type="Gene3D" id="3.30.1360.40">
    <property type="match status" value="1"/>
</dbReference>
<dbReference type="EC" id="6.3.4.6" evidence="11"/>
<keyword evidence="6" id="KW-0092">Biotin</keyword>
<dbReference type="Pfam" id="PF02786">
    <property type="entry name" value="CPSase_L_D2"/>
    <property type="match status" value="1"/>
</dbReference>
<evidence type="ECO:0000259" key="9">
    <source>
        <dbReference type="PROSITE" id="PS50975"/>
    </source>
</evidence>
<dbReference type="SUPFAM" id="SSF160467">
    <property type="entry name" value="PH0987 N-terminal domain-like"/>
    <property type="match status" value="1"/>
</dbReference>
<dbReference type="SMART" id="SM00796">
    <property type="entry name" value="AHS1"/>
    <property type="match status" value="1"/>
</dbReference>
<evidence type="ECO:0000259" key="10">
    <source>
        <dbReference type="PROSITE" id="PS50979"/>
    </source>
</evidence>
<dbReference type="RefSeq" id="WP_167984781.1">
    <property type="nucleotide sequence ID" value="NZ_JAATEJ010000018.1"/>
</dbReference>
<dbReference type="InterPro" id="IPR050856">
    <property type="entry name" value="Biotin_carboxylase_complex"/>
</dbReference>
<evidence type="ECO:0000256" key="5">
    <source>
        <dbReference type="ARBA" id="ARBA00022840"/>
    </source>
</evidence>
<dbReference type="NCBIfam" id="TIGR02712">
    <property type="entry name" value="urea_carbox"/>
    <property type="match status" value="1"/>
</dbReference>
<sequence length="1186" mass="124991">MSFDTLLVANRGEIAARIIRTARGMGLRTVAVFSDPDRGAPHVQLADEAVRLGPAPAKESYLDAAAVLAAARATGAGAVHPGYGFLSEDAGFARRCEAEGLVFVGPQPRHLEVFGAKHTAREAARAAGVPLLPGTGLLPGLDAALAAAESLGYPVMLKATGGGGGIGMRACGSAAELAAAWEPVQRAAAAGFSSAGVFLERLVRHARHVEVQVFGDGRGGVVTLGDRDCSLQRRHQKVLEEAPAPALPAAVREQLHDSARALCASVGYRSAGTVEFVFDAEREEAYFLEVNTRLQVEHPVTEETYGVDLVAWMLRLARDGEAPAKPPRPTGHAVEARVYAEDPAHGHRPSAGVLTRVHFPPGVRVDTWVATGTEVTTSYDPLLAKIVAHGADRAQALDTLAAALAATRIDGIETNLGLLRAALTAPALRTARHTTATLDGVTDTSRRIDVVRAGTLTTVQDWPGRTGLWHVGVPPCGPMDDLSFRLGNTALGNDEGAPGLECTLQGPALRFSHATTVCVTGAPAPVTLDGLPVPQWEPVTVPPGAVLDVGAPAEAGLRTYVLVAGGLDVPPYLGSAATFTLGKFGGHGGRALRTADVLHGGTTTAAGAPVPPARRPAIGAAWQIGAVEGPHAAPEFFTEDDIRDFYAASWSVHFNSARTGVRLVGPKPRWARADGGEAGLHPSNIHDTPYAVGAVDFTGDMPVLLGPDGPSLGGFVCPATVVTGQRWKLGQLRPGDTVRFVPVTEDAAAALRAAPATPPVASRPMLGDGGVLGRAEPTGERPAVTYRRSGDDNLLVEYGPMHLDLALRMRVHALAEHLAARRLPGVVDLTPGIRSLQIHVDPERLPTGKLLDLVREAEEQLPPTEHLVVPSRTVHLPLSWDDPATREAIARYMAGVRDDAPWCPWNIEFIRRVNGLDSVDDVHRTVFDAEYLVLGLGDVYLGAPVATPLDPRHRLVTTKYNPARTWTAENSVGIGGAYLCVYGMEGPGGYQFVGRTVQVWSARNAAAGVRQPWRLRFFDRIRWYPVGADELLDLRADMAAGRLELHVEEGEFALADHQRFLAENAGPIARFRARQAAAFAAERTAWEAAGEFARAESAAPGAAPAPDAVPVPPGGCAVEAEFAAGVWRLAVRPGDTVAAGQHLLTLEAMKMESPVTAPVAGRVAGIHVAPGDQVSPGTTLLTLAPR</sequence>
<dbReference type="Gene3D" id="2.40.100.10">
    <property type="entry name" value="Cyclophilin-like"/>
    <property type="match status" value="2"/>
</dbReference>
<comment type="caution">
    <text evidence="11">The sequence shown here is derived from an EMBL/GenBank/DDBJ whole genome shotgun (WGS) entry which is preliminary data.</text>
</comment>
<dbReference type="SMART" id="SM00878">
    <property type="entry name" value="Biotin_carb_C"/>
    <property type="match status" value="1"/>
</dbReference>
<evidence type="ECO:0000256" key="3">
    <source>
        <dbReference type="ARBA" id="ARBA00022741"/>
    </source>
</evidence>
<dbReference type="Gene3D" id="2.40.50.100">
    <property type="match status" value="1"/>
</dbReference>
<evidence type="ECO:0000256" key="7">
    <source>
        <dbReference type="PROSITE-ProRule" id="PRU00409"/>
    </source>
</evidence>
<evidence type="ECO:0000256" key="2">
    <source>
        <dbReference type="ARBA" id="ARBA00022598"/>
    </source>
</evidence>
<evidence type="ECO:0000259" key="8">
    <source>
        <dbReference type="PROSITE" id="PS50968"/>
    </source>
</evidence>
<keyword evidence="4" id="KW-0378">Hydrolase</keyword>